<reference evidence="2" key="1">
    <citation type="submission" date="2020-09" db="EMBL/GenBank/DDBJ databases">
        <authorList>
            <person name="Kim M.K."/>
        </authorList>
    </citation>
    <scope>NUCLEOTIDE SEQUENCE</scope>
    <source>
        <strain evidence="2">BT664</strain>
    </source>
</reference>
<keyword evidence="3" id="KW-1185">Reference proteome</keyword>
<comment type="caution">
    <text evidence="2">The sequence shown here is derived from an EMBL/GenBank/DDBJ whole genome shotgun (WGS) entry which is preliminary data.</text>
</comment>
<evidence type="ECO:0000256" key="1">
    <source>
        <dbReference type="SAM" id="MobiDB-lite"/>
    </source>
</evidence>
<gene>
    <name evidence="2" type="ORF">IC235_10995</name>
</gene>
<name>A0A927BE48_9BACT</name>
<dbReference type="EMBL" id="JACXAD010000010">
    <property type="protein sequence ID" value="MBD2768419.1"/>
    <property type="molecule type" value="Genomic_DNA"/>
</dbReference>
<dbReference type="AlphaFoldDB" id="A0A927BE48"/>
<sequence length="95" mass="10139">MTHSDQQTIDTTLNQLRAVHANMGNLWDAETMATFYYSVLSGTVARNGPEVAKAISSMTAEVFDNASKSHANLGSLTNGLPHRGPASSDESSSLR</sequence>
<evidence type="ECO:0000313" key="2">
    <source>
        <dbReference type="EMBL" id="MBD2768419.1"/>
    </source>
</evidence>
<protein>
    <submittedName>
        <fullName evidence="2">Uncharacterized protein</fullName>
    </submittedName>
</protein>
<feature type="region of interest" description="Disordered" evidence="1">
    <location>
        <begin position="70"/>
        <end position="95"/>
    </location>
</feature>
<evidence type="ECO:0000313" key="3">
    <source>
        <dbReference type="Proteomes" id="UP000612233"/>
    </source>
</evidence>
<proteinExistence type="predicted"/>
<accession>A0A927BE48</accession>
<dbReference type="Proteomes" id="UP000612233">
    <property type="component" value="Unassembled WGS sequence"/>
</dbReference>
<organism evidence="2 3">
    <name type="scientific">Hymenobacter montanus</name>
    <dbReference type="NCBI Taxonomy" id="2771359"/>
    <lineage>
        <taxon>Bacteria</taxon>
        <taxon>Pseudomonadati</taxon>
        <taxon>Bacteroidota</taxon>
        <taxon>Cytophagia</taxon>
        <taxon>Cytophagales</taxon>
        <taxon>Hymenobacteraceae</taxon>
        <taxon>Hymenobacter</taxon>
    </lineage>
</organism>
<dbReference type="RefSeq" id="WP_191005226.1">
    <property type="nucleotide sequence ID" value="NZ_JACXAD010000010.1"/>
</dbReference>